<keyword evidence="4" id="KW-1185">Reference proteome</keyword>
<accession>A0ABQ6QTG5</accession>
<sequence>MGNVGDIRGPRVGGNQGPGGPRSGGGPSGPAPTSPASPFRDDGMETSTPTTSPGDRTRIGAPPVGLPPEADGGAPLEPGREPGGEPALPGGEGTESSGEGLEAGASPDGASADGTPQDVGARSLRVGVPNRGPLPPRTDKGGGTARAPRADAGTGFESSGTATQTPRRKGGDGFRTPGAGPTTASPYLGAGEARGPVLDVESLIPSDLKDLEGQLAVGKRFASDGALLAAQVRPSSLPSSDRVARLWAFFAAYAEAAAWHPPAPEGRAAFAQALKDQGFAGLQDAHTGQDGVEAGLWVMDAPTPEEARERADAVRLEPPPDVRHSEQAAPLTPGLYQPLPGPFVRRDAQGQPLQNDDPHDRNRTDRRLGGRMFWNVLHAFRAGEDTEDSAVSQAQWDRMVFGAVLAMVGLALAAIALVSSL</sequence>
<feature type="compositionally biased region" description="Low complexity" evidence="1">
    <location>
        <begin position="84"/>
        <end position="114"/>
    </location>
</feature>
<keyword evidence="2" id="KW-1133">Transmembrane helix</keyword>
<evidence type="ECO:0000313" key="4">
    <source>
        <dbReference type="Proteomes" id="UP001342631"/>
    </source>
</evidence>
<proteinExistence type="predicted"/>
<organism evidence="3 4">
    <name type="scientific">Corallococcus caeni</name>
    <dbReference type="NCBI Taxonomy" id="3082388"/>
    <lineage>
        <taxon>Bacteria</taxon>
        <taxon>Pseudomonadati</taxon>
        <taxon>Myxococcota</taxon>
        <taxon>Myxococcia</taxon>
        <taxon>Myxococcales</taxon>
        <taxon>Cystobacterineae</taxon>
        <taxon>Myxococcaceae</taxon>
        <taxon>Corallococcus</taxon>
    </lineage>
</organism>
<evidence type="ECO:0000256" key="2">
    <source>
        <dbReference type="SAM" id="Phobius"/>
    </source>
</evidence>
<name>A0ABQ6QTG5_9BACT</name>
<keyword evidence="2" id="KW-0812">Transmembrane</keyword>
<evidence type="ECO:0008006" key="5">
    <source>
        <dbReference type="Google" id="ProtNLM"/>
    </source>
</evidence>
<evidence type="ECO:0000256" key="1">
    <source>
        <dbReference type="SAM" id="MobiDB-lite"/>
    </source>
</evidence>
<feature type="region of interest" description="Disordered" evidence="1">
    <location>
        <begin position="1"/>
        <end position="190"/>
    </location>
</feature>
<protein>
    <recommendedName>
        <fullName evidence="5">Immediate early protein ICP0</fullName>
    </recommendedName>
</protein>
<dbReference type="EMBL" id="BTTX01000003">
    <property type="protein sequence ID" value="GMU07132.1"/>
    <property type="molecule type" value="Genomic_DNA"/>
</dbReference>
<keyword evidence="2" id="KW-0472">Membrane</keyword>
<feature type="compositionally biased region" description="Basic and acidic residues" evidence="1">
    <location>
        <begin position="305"/>
        <end position="326"/>
    </location>
</feature>
<feature type="region of interest" description="Disordered" evidence="1">
    <location>
        <begin position="305"/>
        <end position="367"/>
    </location>
</feature>
<reference evidence="3 4" key="1">
    <citation type="journal article" date="2024" name="Arch. Microbiol.">
        <title>Corallococcus caeni sp. nov., a novel myxobacterium isolated from activated sludge.</title>
        <authorList>
            <person name="Tomita S."/>
            <person name="Nakai R."/>
            <person name="Kuroda K."/>
            <person name="Kurashita H."/>
            <person name="Hatamoto M."/>
            <person name="Yamaguchi T."/>
            <person name="Narihiro T."/>
        </authorList>
    </citation>
    <scope>NUCLEOTIDE SEQUENCE [LARGE SCALE GENOMIC DNA]</scope>
    <source>
        <strain evidence="3 4">NO1</strain>
    </source>
</reference>
<feature type="compositionally biased region" description="Basic and acidic residues" evidence="1">
    <location>
        <begin position="356"/>
        <end position="367"/>
    </location>
</feature>
<feature type="compositionally biased region" description="Polar residues" evidence="1">
    <location>
        <begin position="45"/>
        <end position="54"/>
    </location>
</feature>
<feature type="compositionally biased region" description="Gly residues" evidence="1">
    <location>
        <begin position="11"/>
        <end position="28"/>
    </location>
</feature>
<dbReference type="Proteomes" id="UP001342631">
    <property type="component" value="Unassembled WGS sequence"/>
</dbReference>
<gene>
    <name evidence="3" type="ORF">ASNO1_33850</name>
</gene>
<feature type="compositionally biased region" description="Polar residues" evidence="1">
    <location>
        <begin position="156"/>
        <end position="165"/>
    </location>
</feature>
<comment type="caution">
    <text evidence="3">The sequence shown here is derived from an EMBL/GenBank/DDBJ whole genome shotgun (WGS) entry which is preliminary data.</text>
</comment>
<evidence type="ECO:0000313" key="3">
    <source>
        <dbReference type="EMBL" id="GMU07132.1"/>
    </source>
</evidence>
<feature type="transmembrane region" description="Helical" evidence="2">
    <location>
        <begin position="399"/>
        <end position="418"/>
    </location>
</feature>